<dbReference type="InterPro" id="IPR033479">
    <property type="entry name" value="dCache_1"/>
</dbReference>
<accession>A0A7D5ECM2</accession>
<dbReference type="PANTHER" id="PTHR43065">
    <property type="entry name" value="SENSOR HISTIDINE KINASE"/>
    <property type="match status" value="1"/>
</dbReference>
<comment type="subcellular location">
    <subcellularLocation>
        <location evidence="2">Cell membrane</location>
        <topology evidence="2">Multi-pass membrane protein</topology>
    </subcellularLocation>
</comment>
<evidence type="ECO:0000256" key="2">
    <source>
        <dbReference type="ARBA" id="ARBA00004651"/>
    </source>
</evidence>
<dbReference type="InterPro" id="IPR003594">
    <property type="entry name" value="HATPase_dom"/>
</dbReference>
<keyword evidence="6" id="KW-0808">Transferase</keyword>
<evidence type="ECO:0000313" key="15">
    <source>
        <dbReference type="Proteomes" id="UP000509594"/>
    </source>
</evidence>
<dbReference type="EMBL" id="CP058215">
    <property type="protein sequence ID" value="QLC48936.1"/>
    <property type="molecule type" value="Genomic_DNA"/>
</dbReference>
<dbReference type="PROSITE" id="PS50109">
    <property type="entry name" value="HIS_KIN"/>
    <property type="match status" value="1"/>
</dbReference>
<dbReference type="CDD" id="cd06225">
    <property type="entry name" value="HAMP"/>
    <property type="match status" value="1"/>
</dbReference>
<feature type="transmembrane region" description="Helical" evidence="11">
    <location>
        <begin position="12"/>
        <end position="32"/>
    </location>
</feature>
<dbReference type="Pfam" id="PF02518">
    <property type="entry name" value="HATPase_c"/>
    <property type="match status" value="1"/>
</dbReference>
<dbReference type="SMART" id="SM00304">
    <property type="entry name" value="HAMP"/>
    <property type="match status" value="1"/>
</dbReference>
<keyword evidence="4" id="KW-1003">Cell membrane</keyword>
<dbReference type="GO" id="GO:0004673">
    <property type="term" value="F:protein histidine kinase activity"/>
    <property type="evidence" value="ECO:0007669"/>
    <property type="project" value="UniProtKB-EC"/>
</dbReference>
<gene>
    <name evidence="14" type="ORF">HWN40_00930</name>
</gene>
<dbReference type="Pfam" id="PF07568">
    <property type="entry name" value="HisKA_2"/>
    <property type="match status" value="1"/>
</dbReference>
<keyword evidence="8" id="KW-0418">Kinase</keyword>
<feature type="domain" description="Histidine kinase" evidence="12">
    <location>
        <begin position="490"/>
        <end position="681"/>
    </location>
</feature>
<dbReference type="RefSeq" id="WP_176963999.1">
    <property type="nucleotide sequence ID" value="NZ_CP058215.1"/>
</dbReference>
<evidence type="ECO:0000256" key="10">
    <source>
        <dbReference type="ARBA" id="ARBA00023136"/>
    </source>
</evidence>
<name>A0A7D5ECM2_9EURY</name>
<keyword evidence="7 11" id="KW-0812">Transmembrane</keyword>
<evidence type="ECO:0000256" key="4">
    <source>
        <dbReference type="ARBA" id="ARBA00022475"/>
    </source>
</evidence>
<keyword evidence="9 11" id="KW-1133">Transmembrane helix</keyword>
<evidence type="ECO:0000256" key="6">
    <source>
        <dbReference type="ARBA" id="ARBA00022679"/>
    </source>
</evidence>
<keyword evidence="5" id="KW-0597">Phosphoprotein</keyword>
<proteinExistence type="predicted"/>
<evidence type="ECO:0000256" key="5">
    <source>
        <dbReference type="ARBA" id="ARBA00022553"/>
    </source>
</evidence>
<keyword evidence="15" id="KW-1185">Reference proteome</keyword>
<dbReference type="GO" id="GO:0007165">
    <property type="term" value="P:signal transduction"/>
    <property type="evidence" value="ECO:0007669"/>
    <property type="project" value="InterPro"/>
</dbReference>
<dbReference type="AlphaFoldDB" id="A0A7D5ECM2"/>
<evidence type="ECO:0000256" key="7">
    <source>
        <dbReference type="ARBA" id="ARBA00022692"/>
    </source>
</evidence>
<dbReference type="Proteomes" id="UP000509594">
    <property type="component" value="Chromosome"/>
</dbReference>
<dbReference type="GeneID" id="55820195"/>
<dbReference type="InterPro" id="IPR005467">
    <property type="entry name" value="His_kinase_dom"/>
</dbReference>
<evidence type="ECO:0000259" key="12">
    <source>
        <dbReference type="PROSITE" id="PS50109"/>
    </source>
</evidence>
<evidence type="ECO:0000256" key="8">
    <source>
        <dbReference type="ARBA" id="ARBA00022777"/>
    </source>
</evidence>
<evidence type="ECO:0000256" key="11">
    <source>
        <dbReference type="SAM" id="Phobius"/>
    </source>
</evidence>
<evidence type="ECO:0000313" key="14">
    <source>
        <dbReference type="EMBL" id="QLC48936.1"/>
    </source>
</evidence>
<dbReference type="KEGG" id="mzi:HWN40_00930"/>
<evidence type="ECO:0000256" key="9">
    <source>
        <dbReference type="ARBA" id="ARBA00022989"/>
    </source>
</evidence>
<sequence>MKLKDMPLKAKLILYIVVGTLLVLVASTAMTISTVTSQEEELAYKQATEIARSYANDFNGDMEKNQAIAETIAVSMSSYDSMSRQEANAMLYNLLEEHPHLLGTYVAYEPNAFDGQDEIYINAAGHDSTGRFIPYWNKIDGDIELEPLLDYENLDYYQVPKLTKNETLTEPYYYEGVFIVSYVYPILNGEEFEGIGGVDVSLNYLDDEISNVKAFDTGYAFMTGNTGILVSHPFNKDWIGEKTLYDFDIPEISKAADDIREGKSGHVETIDPSTGEEVVMFYEPIRTGNFSFILVVPRDEIFAGVTALSDRLLQISLVSVIFMAGVSYLIGMSFSRPIKNIVQDFKSISNDAIRGKLDSRANTDVEVDFREIPMGLNEILETVIAPIRDTIRLTNELANGKLNERSDLDVKGEFKQLADTLDNFAASLDTIIRDSNEVLTAVQNNDFSRKVEVYGEGDFRILTEGIEKTRETLSRMMDERKKVEEIRKKEIHHRIKNNLQVISSLLDLESEKFENENVVEAFRESQNRVVSMALVHEELYRSQDMESIDFSDYIMKLVNELSYSYIMDKDKIQVKTDIDNVFLDMDTAIPLGMIVNELVSNSFKHAFEPGQDGEIYVNLHSVDDKLTLEVGDNGVGFPEDIDFRETDSLGLQLVTTLTSQIEGSIELENTEGTNFVIILNR</sequence>
<dbReference type="PROSITE" id="PS50885">
    <property type="entry name" value="HAMP"/>
    <property type="match status" value="2"/>
</dbReference>
<feature type="domain" description="HAMP" evidence="13">
    <location>
        <begin position="381"/>
        <end position="433"/>
    </location>
</feature>
<dbReference type="PANTHER" id="PTHR43065:SF23">
    <property type="entry name" value="SENSOR HISTIDINE KINASE PDTAS"/>
    <property type="match status" value="1"/>
</dbReference>
<dbReference type="InterPro" id="IPR003660">
    <property type="entry name" value="HAMP_dom"/>
</dbReference>
<dbReference type="SUPFAM" id="SSF55874">
    <property type="entry name" value="ATPase domain of HSP90 chaperone/DNA topoisomerase II/histidine kinase"/>
    <property type="match status" value="1"/>
</dbReference>
<evidence type="ECO:0000256" key="1">
    <source>
        <dbReference type="ARBA" id="ARBA00000085"/>
    </source>
</evidence>
<dbReference type="Gene3D" id="3.30.450.20">
    <property type="entry name" value="PAS domain"/>
    <property type="match status" value="3"/>
</dbReference>
<dbReference type="Pfam" id="PF18947">
    <property type="entry name" value="HAMP_2"/>
    <property type="match status" value="1"/>
</dbReference>
<dbReference type="SUPFAM" id="SSF158472">
    <property type="entry name" value="HAMP domain-like"/>
    <property type="match status" value="1"/>
</dbReference>
<dbReference type="OrthoDB" id="8127at2157"/>
<protein>
    <recommendedName>
        <fullName evidence="3">histidine kinase</fullName>
        <ecNumber evidence="3">2.7.13.3</ecNumber>
    </recommendedName>
</protein>
<dbReference type="Gene3D" id="3.30.565.10">
    <property type="entry name" value="Histidine kinase-like ATPase, C-terminal domain"/>
    <property type="match status" value="1"/>
</dbReference>
<reference evidence="14 15" key="1">
    <citation type="submission" date="2020-06" db="EMBL/GenBank/DDBJ databases">
        <title>Methanolobus halotolerans sp. nov., isolated from a saline lake Tus in Siberia.</title>
        <authorList>
            <person name="Shen Y."/>
            <person name="Chen S.-C."/>
            <person name="Lai M.-C."/>
            <person name="Huang H.-H."/>
            <person name="Chiu H.-H."/>
            <person name="Tang S.-L."/>
            <person name="Rogozin D.Y."/>
            <person name="Degermendzhy A.G."/>
        </authorList>
    </citation>
    <scope>NUCLEOTIDE SEQUENCE [LARGE SCALE GENOMIC DNA]</scope>
    <source>
        <strain evidence="14 15">DSM 21339</strain>
    </source>
</reference>
<dbReference type="EC" id="2.7.13.3" evidence="3"/>
<comment type="catalytic activity">
    <reaction evidence="1">
        <text>ATP + protein L-histidine = ADP + protein N-phospho-L-histidine.</text>
        <dbReference type="EC" id="2.7.13.3"/>
    </reaction>
</comment>
<feature type="domain" description="HAMP" evidence="13">
    <location>
        <begin position="437"/>
        <end position="478"/>
    </location>
</feature>
<evidence type="ECO:0000256" key="3">
    <source>
        <dbReference type="ARBA" id="ARBA00012438"/>
    </source>
</evidence>
<dbReference type="Pfam" id="PF02743">
    <property type="entry name" value="dCache_1"/>
    <property type="match status" value="1"/>
</dbReference>
<dbReference type="CDD" id="cd12913">
    <property type="entry name" value="PDC1_MCP_like"/>
    <property type="match status" value="1"/>
</dbReference>
<dbReference type="InterPro" id="IPR036890">
    <property type="entry name" value="HATPase_C_sf"/>
</dbReference>
<dbReference type="GO" id="GO:0005886">
    <property type="term" value="C:plasma membrane"/>
    <property type="evidence" value="ECO:0007669"/>
    <property type="project" value="UniProtKB-SubCell"/>
</dbReference>
<dbReference type="InterPro" id="IPR011495">
    <property type="entry name" value="Sig_transdc_His_kin_sub2_dim/P"/>
</dbReference>
<dbReference type="CDD" id="cd12912">
    <property type="entry name" value="PDC2_MCP_like"/>
    <property type="match status" value="1"/>
</dbReference>
<evidence type="ECO:0000259" key="13">
    <source>
        <dbReference type="PROSITE" id="PS50885"/>
    </source>
</evidence>
<organism evidence="14 15">
    <name type="scientific">Methanolobus zinderi</name>
    <dbReference type="NCBI Taxonomy" id="536044"/>
    <lineage>
        <taxon>Archaea</taxon>
        <taxon>Methanobacteriati</taxon>
        <taxon>Methanobacteriota</taxon>
        <taxon>Stenosarchaea group</taxon>
        <taxon>Methanomicrobia</taxon>
        <taxon>Methanosarcinales</taxon>
        <taxon>Methanosarcinaceae</taxon>
        <taxon>Methanolobus</taxon>
    </lineage>
</organism>
<dbReference type="SMART" id="SM00387">
    <property type="entry name" value="HATPase_c"/>
    <property type="match status" value="1"/>
</dbReference>
<keyword evidence="10 11" id="KW-0472">Membrane</keyword>
<dbReference type="Gene3D" id="1.20.120.1530">
    <property type="match status" value="1"/>
</dbReference>